<feature type="compositionally biased region" description="Low complexity" evidence="1">
    <location>
        <begin position="176"/>
        <end position="192"/>
    </location>
</feature>
<comment type="caution">
    <text evidence="3">The sequence shown here is derived from an EMBL/GenBank/DDBJ whole genome shotgun (WGS) entry which is preliminary data.</text>
</comment>
<name>A0A934IUX5_9HYPH</name>
<sequence length="240" mass="26473">MRPNNSSKRLRGRSRSKSSNPLARSYESNGPDVKIRGTALQVADKYAQLARDAQSSGDRVMAENYFQHAEHYYRIVAQAYEQSNPQGARERRDDGDRSGRYDDRSYRGEQPTINGFDGIEDDDDGLRRAIRANGSDRHSHDDDGEDGDDEATVQTNGTPHQAAEDEKPESEETGEVEATVAAPSADNAAAAEAEGESTAEAEEEQPKPRRRTRTRSTRTRTRRTTASEADAAPEATEPTS</sequence>
<dbReference type="Proteomes" id="UP000609531">
    <property type="component" value="Unassembled WGS sequence"/>
</dbReference>
<feature type="compositionally biased region" description="Acidic residues" evidence="1">
    <location>
        <begin position="193"/>
        <end position="203"/>
    </location>
</feature>
<dbReference type="Pfam" id="PF13763">
    <property type="entry name" value="DUF4167"/>
    <property type="match status" value="1"/>
</dbReference>
<dbReference type="InterPro" id="IPR025430">
    <property type="entry name" value="DUF4167"/>
</dbReference>
<accession>A0A934IUX5</accession>
<feature type="compositionally biased region" description="Low complexity" evidence="1">
    <location>
        <begin position="224"/>
        <end position="240"/>
    </location>
</feature>
<feature type="region of interest" description="Disordered" evidence="1">
    <location>
        <begin position="77"/>
        <end position="240"/>
    </location>
</feature>
<keyword evidence="4" id="KW-1185">Reference proteome</keyword>
<reference evidence="3" key="1">
    <citation type="submission" date="2020-12" db="EMBL/GenBank/DDBJ databases">
        <title>Bacterial taxonomy.</title>
        <authorList>
            <person name="Pan X."/>
        </authorList>
    </citation>
    <scope>NUCLEOTIDE SEQUENCE</scope>
    <source>
        <strain evidence="3">B2012</strain>
    </source>
</reference>
<feature type="compositionally biased region" description="Basic and acidic residues" evidence="1">
    <location>
        <begin position="88"/>
        <end position="107"/>
    </location>
</feature>
<dbReference type="EMBL" id="JAEKJA010000027">
    <property type="protein sequence ID" value="MBJ3778485.1"/>
    <property type="molecule type" value="Genomic_DNA"/>
</dbReference>
<feature type="domain" description="DUF4167" evidence="2">
    <location>
        <begin position="11"/>
        <end position="81"/>
    </location>
</feature>
<dbReference type="AlphaFoldDB" id="A0A934IUX5"/>
<feature type="region of interest" description="Disordered" evidence="1">
    <location>
        <begin position="1"/>
        <end position="33"/>
    </location>
</feature>
<gene>
    <name evidence="3" type="ORF">JCR33_22485</name>
</gene>
<evidence type="ECO:0000313" key="3">
    <source>
        <dbReference type="EMBL" id="MBJ3778485.1"/>
    </source>
</evidence>
<evidence type="ECO:0000313" key="4">
    <source>
        <dbReference type="Proteomes" id="UP000609531"/>
    </source>
</evidence>
<feature type="compositionally biased region" description="Acidic residues" evidence="1">
    <location>
        <begin position="166"/>
        <end position="175"/>
    </location>
</feature>
<evidence type="ECO:0000256" key="1">
    <source>
        <dbReference type="SAM" id="MobiDB-lite"/>
    </source>
</evidence>
<proteinExistence type="predicted"/>
<protein>
    <submittedName>
        <fullName evidence="3">DUF4167 domain-containing protein</fullName>
    </submittedName>
</protein>
<feature type="compositionally biased region" description="Acidic residues" evidence="1">
    <location>
        <begin position="142"/>
        <end position="151"/>
    </location>
</feature>
<feature type="compositionally biased region" description="Basic residues" evidence="1">
    <location>
        <begin position="208"/>
        <end position="223"/>
    </location>
</feature>
<evidence type="ECO:0000259" key="2">
    <source>
        <dbReference type="Pfam" id="PF13763"/>
    </source>
</evidence>
<dbReference type="RefSeq" id="WP_198884384.1">
    <property type="nucleotide sequence ID" value="NZ_JAEKJA010000027.1"/>
</dbReference>
<organism evidence="3 4">
    <name type="scientific">Acuticoccus mangrovi</name>
    <dbReference type="NCBI Taxonomy" id="2796142"/>
    <lineage>
        <taxon>Bacteria</taxon>
        <taxon>Pseudomonadati</taxon>
        <taxon>Pseudomonadota</taxon>
        <taxon>Alphaproteobacteria</taxon>
        <taxon>Hyphomicrobiales</taxon>
        <taxon>Amorphaceae</taxon>
        <taxon>Acuticoccus</taxon>
    </lineage>
</organism>